<protein>
    <submittedName>
        <fullName evidence="3">Histidine phosphatase family protein</fullName>
    </submittedName>
</protein>
<dbReference type="PIRSF" id="PIRSF000709">
    <property type="entry name" value="6PFK_2-Ptase"/>
    <property type="match status" value="1"/>
</dbReference>
<organism evidence="3 4">
    <name type="scientific">Pelosinus baikalensis</name>
    <dbReference type="NCBI Taxonomy" id="2892015"/>
    <lineage>
        <taxon>Bacteria</taxon>
        <taxon>Bacillati</taxon>
        <taxon>Bacillota</taxon>
        <taxon>Negativicutes</taxon>
        <taxon>Selenomonadales</taxon>
        <taxon>Sporomusaceae</taxon>
        <taxon>Pelosinus</taxon>
    </lineage>
</organism>
<dbReference type="EMBL" id="JAJHJB010000003">
    <property type="protein sequence ID" value="MCC5464427.1"/>
    <property type="molecule type" value="Genomic_DNA"/>
</dbReference>
<evidence type="ECO:0000313" key="3">
    <source>
        <dbReference type="EMBL" id="MCC5464427.1"/>
    </source>
</evidence>
<comment type="caution">
    <text evidence="3">The sequence shown here is derived from an EMBL/GenBank/DDBJ whole genome shotgun (WGS) entry which is preliminary data.</text>
</comment>
<dbReference type="SUPFAM" id="SSF53254">
    <property type="entry name" value="Phosphoglycerate mutase-like"/>
    <property type="match status" value="1"/>
</dbReference>
<dbReference type="CDD" id="cd07067">
    <property type="entry name" value="HP_PGM_like"/>
    <property type="match status" value="1"/>
</dbReference>
<dbReference type="PANTHER" id="PTHR48100">
    <property type="entry name" value="BROAD-SPECIFICITY PHOSPHATASE YOR283W-RELATED"/>
    <property type="match status" value="1"/>
</dbReference>
<keyword evidence="4" id="KW-1185">Reference proteome</keyword>
<evidence type="ECO:0000256" key="2">
    <source>
        <dbReference type="ARBA" id="ARBA00023235"/>
    </source>
</evidence>
<gene>
    <name evidence="3" type="ORF">LMF89_03500</name>
</gene>
<dbReference type="Proteomes" id="UP001165492">
    <property type="component" value="Unassembled WGS sequence"/>
</dbReference>
<name>A0ABS8HNB4_9FIRM</name>
<evidence type="ECO:0000256" key="1">
    <source>
        <dbReference type="ARBA" id="ARBA00023152"/>
    </source>
</evidence>
<dbReference type="PROSITE" id="PS00175">
    <property type="entry name" value="PG_MUTASE"/>
    <property type="match status" value="1"/>
</dbReference>
<proteinExistence type="predicted"/>
<keyword evidence="2" id="KW-0413">Isomerase</keyword>
<dbReference type="PANTHER" id="PTHR48100:SF1">
    <property type="entry name" value="HISTIDINE PHOSPHATASE FAMILY PROTEIN-RELATED"/>
    <property type="match status" value="1"/>
</dbReference>
<sequence>MTKVILVRHGQTQWNLEMKYQGHCDVALTEEGIRQANLAANSLAEESISAVYASDLCRAFTTAECIAKKHQLQVKTIPEFREINFGKWEGLTYAAINNQWSDLMTKLLTHPDEIEIPEGETFRAVKERSTIALTKLVEKHPDQTIVVVSHGGTIRTILCTVLNIHLNYLWNIKQDNTAINILEYYDNQVLVSLVNGTHHLKVGSIE</sequence>
<dbReference type="Gene3D" id="3.40.50.1240">
    <property type="entry name" value="Phosphoglycerate mutase-like"/>
    <property type="match status" value="1"/>
</dbReference>
<dbReference type="SMART" id="SM00855">
    <property type="entry name" value="PGAM"/>
    <property type="match status" value="1"/>
</dbReference>
<dbReference type="InterPro" id="IPR050275">
    <property type="entry name" value="PGM_Phosphatase"/>
</dbReference>
<dbReference type="Pfam" id="PF00300">
    <property type="entry name" value="His_Phos_1"/>
    <property type="match status" value="1"/>
</dbReference>
<evidence type="ECO:0000313" key="4">
    <source>
        <dbReference type="Proteomes" id="UP001165492"/>
    </source>
</evidence>
<dbReference type="InterPro" id="IPR001345">
    <property type="entry name" value="PG/BPGM_mutase_AS"/>
</dbReference>
<dbReference type="InterPro" id="IPR029033">
    <property type="entry name" value="His_PPase_superfam"/>
</dbReference>
<reference evidence="3" key="1">
    <citation type="submission" date="2021-11" db="EMBL/GenBank/DDBJ databases">
        <title>Description of a new species Pelosinus isolated from the bottom sediments of Lake Baikal.</title>
        <authorList>
            <person name="Zakharyuk A."/>
        </authorList>
    </citation>
    <scope>NUCLEOTIDE SEQUENCE</scope>
    <source>
        <strain evidence="3">Bkl1</strain>
    </source>
</reference>
<dbReference type="RefSeq" id="WP_229533899.1">
    <property type="nucleotide sequence ID" value="NZ_JAJHJB010000003.1"/>
</dbReference>
<keyword evidence="1" id="KW-0324">Glycolysis</keyword>
<accession>A0ABS8HNB4</accession>
<dbReference type="InterPro" id="IPR013078">
    <property type="entry name" value="His_Pase_superF_clade-1"/>
</dbReference>